<dbReference type="InterPro" id="IPR029056">
    <property type="entry name" value="Ribokinase-like"/>
</dbReference>
<evidence type="ECO:0000313" key="3">
    <source>
        <dbReference type="Proteomes" id="UP000030746"/>
    </source>
</evidence>
<dbReference type="OrthoDB" id="204058at2759"/>
<dbReference type="GeneID" id="20245756"/>
<accession>V4B461</accession>
<dbReference type="STRING" id="225164.V4B461"/>
<dbReference type="AlphaFoldDB" id="V4B461"/>
<gene>
    <name evidence="2" type="ORF">LOTGIDRAFT_204853</name>
</gene>
<reference evidence="2 3" key="1">
    <citation type="journal article" date="2013" name="Nature">
        <title>Insights into bilaterian evolution from three spiralian genomes.</title>
        <authorList>
            <person name="Simakov O."/>
            <person name="Marletaz F."/>
            <person name="Cho S.J."/>
            <person name="Edsinger-Gonzales E."/>
            <person name="Havlak P."/>
            <person name="Hellsten U."/>
            <person name="Kuo D.H."/>
            <person name="Larsson T."/>
            <person name="Lv J."/>
            <person name="Arendt D."/>
            <person name="Savage R."/>
            <person name="Osoegawa K."/>
            <person name="de Jong P."/>
            <person name="Grimwood J."/>
            <person name="Chapman J.A."/>
            <person name="Shapiro H."/>
            <person name="Aerts A."/>
            <person name="Otillar R.P."/>
            <person name="Terry A.Y."/>
            <person name="Boore J.L."/>
            <person name="Grigoriev I.V."/>
            <person name="Lindberg D.R."/>
            <person name="Seaver E.C."/>
            <person name="Weisblat D.A."/>
            <person name="Putnam N.H."/>
            <person name="Rokhsar D.S."/>
        </authorList>
    </citation>
    <scope>NUCLEOTIDE SEQUENCE [LARGE SCALE GENOMIC DNA]</scope>
</reference>
<proteinExistence type="predicted"/>
<dbReference type="Gene3D" id="3.40.1190.20">
    <property type="match status" value="1"/>
</dbReference>
<evidence type="ECO:0000313" key="2">
    <source>
        <dbReference type="EMBL" id="ESO83209.1"/>
    </source>
</evidence>
<dbReference type="Pfam" id="PF00294">
    <property type="entry name" value="PfkB"/>
    <property type="match status" value="1"/>
</dbReference>
<dbReference type="InterPro" id="IPR011611">
    <property type="entry name" value="PfkB_dom"/>
</dbReference>
<evidence type="ECO:0000259" key="1">
    <source>
        <dbReference type="Pfam" id="PF00294"/>
    </source>
</evidence>
<feature type="domain" description="Carbohydrate kinase PfkB" evidence="1">
    <location>
        <begin position="10"/>
        <end position="304"/>
    </location>
</feature>
<keyword evidence="3" id="KW-1185">Reference proteome</keyword>
<dbReference type="RefSeq" id="XP_009066158.1">
    <property type="nucleotide sequence ID" value="XM_009067910.1"/>
</dbReference>
<dbReference type="OMA" id="CNLATRK"/>
<sequence length="313" mass="34833">MEEKIGSEKKRVLCVGWTCVDIVTVVETFPEEDTDDTGIMDYYWQRGGNASNTASVLSTLGRPCELLTVLPKDSSEYQFLKDDLQKYSINTDHCVLTEGKEVPIATVLLSRHTGSSTVLYTLKDLPELKEEDFTDILQNLHQYCWIHFEGRPNVECIIMVLDRIQKLESKHNIVTSVGLDNPDHITNIEGLVNKVDYLFISKYYATKNGFKDKNSTVQHFSTLVKKDATVICKWGNEGAAAKRDGNDILDVTGEKIDNSKIVDSLGVGDTFVAAFIDSILESKSLQQSLASANFIAAKKLTIKGYSGVANFKS</sequence>
<organism evidence="2 3">
    <name type="scientific">Lottia gigantea</name>
    <name type="common">Giant owl limpet</name>
    <dbReference type="NCBI Taxonomy" id="225164"/>
    <lineage>
        <taxon>Eukaryota</taxon>
        <taxon>Metazoa</taxon>
        <taxon>Spiralia</taxon>
        <taxon>Lophotrochozoa</taxon>
        <taxon>Mollusca</taxon>
        <taxon>Gastropoda</taxon>
        <taxon>Patellogastropoda</taxon>
        <taxon>Lottioidea</taxon>
        <taxon>Lottiidae</taxon>
        <taxon>Lottia</taxon>
    </lineage>
</organism>
<dbReference type="PANTHER" id="PTHR42774">
    <property type="entry name" value="PHOSPHOTRANSFERASE SYSTEM TRANSPORT PROTEIN"/>
    <property type="match status" value="1"/>
</dbReference>
<dbReference type="InterPro" id="IPR052562">
    <property type="entry name" value="Ketohexokinase-related"/>
</dbReference>
<dbReference type="CTD" id="20245756"/>
<dbReference type="Proteomes" id="UP000030746">
    <property type="component" value="Unassembled WGS sequence"/>
</dbReference>
<dbReference type="KEGG" id="lgi:LOTGIDRAFT_204853"/>
<dbReference type="SUPFAM" id="SSF53613">
    <property type="entry name" value="Ribokinase-like"/>
    <property type="match status" value="1"/>
</dbReference>
<dbReference type="HOGENOM" id="CLU_027634_3_0_1"/>
<dbReference type="EMBL" id="KB203771">
    <property type="protein sequence ID" value="ESO83209.1"/>
    <property type="molecule type" value="Genomic_DNA"/>
</dbReference>
<name>V4B461_LOTGI</name>
<dbReference type="GO" id="GO:0006796">
    <property type="term" value="P:phosphate-containing compound metabolic process"/>
    <property type="evidence" value="ECO:0007669"/>
    <property type="project" value="UniProtKB-ARBA"/>
</dbReference>
<protein>
    <recommendedName>
        <fullName evidence="1">Carbohydrate kinase PfkB domain-containing protein</fullName>
    </recommendedName>
</protein>
<dbReference type="PANTHER" id="PTHR42774:SF3">
    <property type="entry name" value="KETOHEXOKINASE"/>
    <property type="match status" value="1"/>
</dbReference>